<dbReference type="NCBIfam" id="NF008692">
    <property type="entry name" value="PRK11713.1-5"/>
    <property type="match status" value="1"/>
</dbReference>
<dbReference type="Gene3D" id="3.40.1280.10">
    <property type="match status" value="1"/>
</dbReference>
<dbReference type="AlphaFoldDB" id="A0A928KXV7"/>
<name>A0A928KXV7_9FIRM</name>
<evidence type="ECO:0000256" key="1">
    <source>
        <dbReference type="ARBA" id="ARBA00004496"/>
    </source>
</evidence>
<keyword evidence="8 12" id="KW-0808">Transferase</keyword>
<dbReference type="EC" id="2.1.1.193" evidence="3 12"/>
<evidence type="ECO:0000256" key="7">
    <source>
        <dbReference type="ARBA" id="ARBA00022603"/>
    </source>
</evidence>
<comment type="similarity">
    <text evidence="2 12">Belongs to the RNA methyltransferase RsmE family.</text>
</comment>
<evidence type="ECO:0000256" key="8">
    <source>
        <dbReference type="ARBA" id="ARBA00022679"/>
    </source>
</evidence>
<dbReference type="SUPFAM" id="SSF75217">
    <property type="entry name" value="alpha/beta knot"/>
    <property type="match status" value="1"/>
</dbReference>
<feature type="domain" description="Ribosomal RNA small subunit methyltransferase E PUA-like" evidence="14">
    <location>
        <begin position="19"/>
        <end position="65"/>
    </location>
</feature>
<dbReference type="NCBIfam" id="TIGR00046">
    <property type="entry name" value="RsmE family RNA methyltransferase"/>
    <property type="match status" value="1"/>
</dbReference>
<accession>A0A928KXV7</accession>
<dbReference type="InterPro" id="IPR029028">
    <property type="entry name" value="Alpha/beta_knot_MTases"/>
</dbReference>
<dbReference type="SUPFAM" id="SSF88697">
    <property type="entry name" value="PUA domain-like"/>
    <property type="match status" value="1"/>
</dbReference>
<evidence type="ECO:0000256" key="6">
    <source>
        <dbReference type="ARBA" id="ARBA00022552"/>
    </source>
</evidence>
<evidence type="ECO:0000256" key="2">
    <source>
        <dbReference type="ARBA" id="ARBA00005528"/>
    </source>
</evidence>
<dbReference type="Pfam" id="PF04452">
    <property type="entry name" value="Methyltrans_RNA"/>
    <property type="match status" value="1"/>
</dbReference>
<gene>
    <name evidence="15" type="ORF">E7512_07520</name>
</gene>
<comment type="catalytic activity">
    <reaction evidence="11 12">
        <text>uridine(1498) in 16S rRNA + S-adenosyl-L-methionine = N(3)-methyluridine(1498) in 16S rRNA + S-adenosyl-L-homocysteine + H(+)</text>
        <dbReference type="Rhea" id="RHEA:42920"/>
        <dbReference type="Rhea" id="RHEA-COMP:10283"/>
        <dbReference type="Rhea" id="RHEA-COMP:10284"/>
        <dbReference type="ChEBI" id="CHEBI:15378"/>
        <dbReference type="ChEBI" id="CHEBI:57856"/>
        <dbReference type="ChEBI" id="CHEBI:59789"/>
        <dbReference type="ChEBI" id="CHEBI:65315"/>
        <dbReference type="ChEBI" id="CHEBI:74502"/>
        <dbReference type="EC" id="2.1.1.193"/>
    </reaction>
</comment>
<keyword evidence="6 12" id="KW-0698">rRNA processing</keyword>
<evidence type="ECO:0000313" key="16">
    <source>
        <dbReference type="Proteomes" id="UP000754750"/>
    </source>
</evidence>
<dbReference type="PANTHER" id="PTHR30027">
    <property type="entry name" value="RIBOSOMAL RNA SMALL SUBUNIT METHYLTRANSFERASE E"/>
    <property type="match status" value="1"/>
</dbReference>
<evidence type="ECO:0000256" key="11">
    <source>
        <dbReference type="ARBA" id="ARBA00047944"/>
    </source>
</evidence>
<organism evidence="15 16">
    <name type="scientific">Faecalispora sporosphaeroides</name>
    <dbReference type="NCBI Taxonomy" id="1549"/>
    <lineage>
        <taxon>Bacteria</taxon>
        <taxon>Bacillati</taxon>
        <taxon>Bacillota</taxon>
        <taxon>Clostridia</taxon>
        <taxon>Eubacteriales</taxon>
        <taxon>Oscillospiraceae</taxon>
        <taxon>Faecalispora</taxon>
    </lineage>
</organism>
<evidence type="ECO:0000256" key="9">
    <source>
        <dbReference type="ARBA" id="ARBA00022691"/>
    </source>
</evidence>
<evidence type="ECO:0000259" key="13">
    <source>
        <dbReference type="Pfam" id="PF04452"/>
    </source>
</evidence>
<comment type="subcellular location">
    <subcellularLocation>
        <location evidence="1 12">Cytoplasm</location>
    </subcellularLocation>
</comment>
<sequence>MPRFFIDFPCAPGDEPWVDRENGAHIVKSLRMREGETLTLCDGHGTDYRCVLLQTDSNRAQVRVLEQAKSISEPSAFVTVYQSLPKADKMDSVVQKAAECGACRVVPVLSARCVSRPDEKAARKKTERWQKIALEAAKQSGRGIVPEVAEIAPYAKAVEYAAAEGGRLLLFYEGGGQSLRSLGLENEKRISLFIGPEGGFAQDEVELARKNGAQVATLGPRIFRTETAPVAALSALMLLTGNMEQDAVWEE</sequence>
<keyword evidence="5 12" id="KW-0963">Cytoplasm</keyword>
<comment type="caution">
    <text evidence="15">The sequence shown here is derived from an EMBL/GenBank/DDBJ whole genome shotgun (WGS) entry which is preliminary data.</text>
</comment>
<dbReference type="PIRSF" id="PIRSF015601">
    <property type="entry name" value="MTase_slr0722"/>
    <property type="match status" value="1"/>
</dbReference>
<evidence type="ECO:0000256" key="10">
    <source>
        <dbReference type="ARBA" id="ARBA00025699"/>
    </source>
</evidence>
<protein>
    <recommendedName>
        <fullName evidence="4 12">Ribosomal RNA small subunit methyltransferase E</fullName>
        <ecNumber evidence="3 12">2.1.1.193</ecNumber>
    </recommendedName>
</protein>
<keyword evidence="9 12" id="KW-0949">S-adenosyl-L-methionine</keyword>
<evidence type="ECO:0000256" key="12">
    <source>
        <dbReference type="PIRNR" id="PIRNR015601"/>
    </source>
</evidence>
<comment type="function">
    <text evidence="10 12">Specifically methylates the N3 position of the uracil ring of uridine 1498 (m3U1498) in 16S rRNA. Acts on the fully assembled 30S ribosomal subunit.</text>
</comment>
<dbReference type="GO" id="GO:0070042">
    <property type="term" value="F:rRNA (uridine-N3-)-methyltransferase activity"/>
    <property type="evidence" value="ECO:0007669"/>
    <property type="project" value="TreeGrafter"/>
</dbReference>
<dbReference type="Pfam" id="PF20260">
    <property type="entry name" value="PUA_4"/>
    <property type="match status" value="1"/>
</dbReference>
<keyword evidence="7 12" id="KW-0489">Methyltransferase</keyword>
<evidence type="ECO:0000256" key="3">
    <source>
        <dbReference type="ARBA" id="ARBA00012328"/>
    </source>
</evidence>
<dbReference type="InterPro" id="IPR046886">
    <property type="entry name" value="RsmE_MTase_dom"/>
</dbReference>
<dbReference type="RefSeq" id="WP_326840341.1">
    <property type="nucleotide sequence ID" value="NZ_SVNY01000003.1"/>
</dbReference>
<evidence type="ECO:0000256" key="5">
    <source>
        <dbReference type="ARBA" id="ARBA00022490"/>
    </source>
</evidence>
<dbReference type="GO" id="GO:0070475">
    <property type="term" value="P:rRNA base methylation"/>
    <property type="evidence" value="ECO:0007669"/>
    <property type="project" value="TreeGrafter"/>
</dbReference>
<dbReference type="Proteomes" id="UP000754750">
    <property type="component" value="Unassembled WGS sequence"/>
</dbReference>
<dbReference type="PANTHER" id="PTHR30027:SF3">
    <property type="entry name" value="16S RRNA (URACIL(1498)-N(3))-METHYLTRANSFERASE"/>
    <property type="match status" value="1"/>
</dbReference>
<dbReference type="InterPro" id="IPR015947">
    <property type="entry name" value="PUA-like_sf"/>
</dbReference>
<feature type="domain" description="Ribosomal RNA small subunit methyltransferase E methyltransferase" evidence="13">
    <location>
        <begin position="77"/>
        <end position="237"/>
    </location>
</feature>
<evidence type="ECO:0000256" key="4">
    <source>
        <dbReference type="ARBA" id="ARBA00013673"/>
    </source>
</evidence>
<dbReference type="EMBL" id="SVNY01000003">
    <property type="protein sequence ID" value="MBE6833412.1"/>
    <property type="molecule type" value="Genomic_DNA"/>
</dbReference>
<dbReference type="InterPro" id="IPR006700">
    <property type="entry name" value="RsmE"/>
</dbReference>
<dbReference type="InterPro" id="IPR029026">
    <property type="entry name" value="tRNA_m1G_MTases_N"/>
</dbReference>
<proteinExistence type="inferred from homology"/>
<reference evidence="15" key="1">
    <citation type="submission" date="2019-04" db="EMBL/GenBank/DDBJ databases">
        <title>Evolution of Biomass-Degrading Anaerobic Consortia Revealed by Metagenomics.</title>
        <authorList>
            <person name="Peng X."/>
        </authorList>
    </citation>
    <scope>NUCLEOTIDE SEQUENCE</scope>
    <source>
        <strain evidence="15">SIG551</strain>
    </source>
</reference>
<evidence type="ECO:0000313" key="15">
    <source>
        <dbReference type="EMBL" id="MBE6833412.1"/>
    </source>
</evidence>
<dbReference type="InterPro" id="IPR046887">
    <property type="entry name" value="RsmE_PUA-like"/>
</dbReference>
<evidence type="ECO:0000259" key="14">
    <source>
        <dbReference type="Pfam" id="PF20260"/>
    </source>
</evidence>
<dbReference type="GO" id="GO:0005737">
    <property type="term" value="C:cytoplasm"/>
    <property type="evidence" value="ECO:0007669"/>
    <property type="project" value="UniProtKB-SubCell"/>
</dbReference>
<dbReference type="CDD" id="cd18084">
    <property type="entry name" value="RsmE-like"/>
    <property type="match status" value="1"/>
</dbReference>